<proteinExistence type="predicted"/>
<sequence length="55" mass="5799">MKIREGMIPAILGTVVTATGLSLKPLSSKVSWGITGFGLAHIVLGTIDLIEHRKA</sequence>
<reference evidence="2" key="1">
    <citation type="submission" date="2018-11" db="EMBL/GenBank/DDBJ databases">
        <title>Genome sequencing of a novel mesophilic and cellulolytic organism within the genus Hungateiclostridium.</title>
        <authorList>
            <person name="Rettenmaier R."/>
            <person name="Liebl W."/>
            <person name="Zverlov V."/>
        </authorList>
    </citation>
    <scope>NUCLEOTIDE SEQUENCE [LARGE SCALE GENOMIC DNA]</scope>
    <source>
        <strain evidence="2">N2K1</strain>
    </source>
</reference>
<keyword evidence="2" id="KW-1185">Reference proteome</keyword>
<dbReference type="RefSeq" id="WP_069193560.1">
    <property type="nucleotide sequence ID" value="NZ_RLII01000004.1"/>
</dbReference>
<organism evidence="1 2">
    <name type="scientific">Acetivibrio mesophilus</name>
    <dbReference type="NCBI Taxonomy" id="2487273"/>
    <lineage>
        <taxon>Bacteria</taxon>
        <taxon>Bacillati</taxon>
        <taxon>Bacillota</taxon>
        <taxon>Clostridia</taxon>
        <taxon>Eubacteriales</taxon>
        <taxon>Oscillospiraceae</taxon>
        <taxon>Acetivibrio</taxon>
    </lineage>
</organism>
<evidence type="ECO:0000313" key="2">
    <source>
        <dbReference type="Proteomes" id="UP000289166"/>
    </source>
</evidence>
<comment type="caution">
    <text evidence="1">The sequence shown here is derived from an EMBL/GenBank/DDBJ whole genome shotgun (WGS) entry which is preliminary data.</text>
</comment>
<accession>A0A4Q0I5V3</accession>
<evidence type="ECO:0000313" key="1">
    <source>
        <dbReference type="EMBL" id="RXE59754.1"/>
    </source>
</evidence>
<dbReference type="EMBL" id="RLII01000004">
    <property type="protein sequence ID" value="RXE59754.1"/>
    <property type="molecule type" value="Genomic_DNA"/>
</dbReference>
<dbReference type="AlphaFoldDB" id="A0A4Q0I5V3"/>
<dbReference type="OrthoDB" id="1756838at2"/>
<name>A0A4Q0I5V3_9FIRM</name>
<dbReference type="Proteomes" id="UP000289166">
    <property type="component" value="Unassembled WGS sequence"/>
</dbReference>
<protein>
    <submittedName>
        <fullName evidence="1">Asparagine synthase</fullName>
    </submittedName>
</protein>
<gene>
    <name evidence="1" type="ORF">EFD62_05410</name>
</gene>